<dbReference type="HAMAP" id="MF_02078">
    <property type="entry name" value="MurJ_MviN"/>
    <property type="match status" value="1"/>
</dbReference>
<dbReference type="CDD" id="cd13123">
    <property type="entry name" value="MATE_MurJ_like"/>
    <property type="match status" value="1"/>
</dbReference>
<evidence type="ECO:0000256" key="3">
    <source>
        <dbReference type="ARBA" id="ARBA00022692"/>
    </source>
</evidence>
<protein>
    <recommendedName>
        <fullName evidence="10">Proposed peptidoglycan lipid II flippase MurJ</fullName>
    </recommendedName>
</protein>
<name>A0A3B0WF00_9ZZZZ</name>
<keyword evidence="2" id="KW-1003">Cell membrane</keyword>
<evidence type="ECO:0008006" key="10">
    <source>
        <dbReference type="Google" id="ProtNLM"/>
    </source>
</evidence>
<evidence type="ECO:0000313" key="9">
    <source>
        <dbReference type="EMBL" id="VAW43106.1"/>
    </source>
</evidence>
<feature type="transmembrane region" description="Helical" evidence="8">
    <location>
        <begin position="369"/>
        <end position="391"/>
    </location>
</feature>
<accession>A0A3B0WF00</accession>
<keyword evidence="7 8" id="KW-0472">Membrane</keyword>
<keyword evidence="4" id="KW-0133">Cell shape</keyword>
<evidence type="ECO:0000256" key="2">
    <source>
        <dbReference type="ARBA" id="ARBA00022475"/>
    </source>
</evidence>
<sequence length="451" mass="48244">MSTENETQQETAAANSRALVMRAAGLVGVAVLLSRIVGLVREVVIRGNLGISSLPAEAYEIAVRFPEAIFLIIAGGAIGSAFIPTFAAYFEQDNSVGGWRLFSNVINLLTLVVTAVSLLSILFAPQLVTLLTEQKVAANPELLPLTVQLMRVMLLSPIIFGASGVIMGALNARQHFLLPALAPTIFNLGIIAGGLLWPTDSPYGIEMGFAVGTVVGALGHLLIQLPGLRQKEARYTAVFSLRDPGVRQVLKLMSPRVLGLSFSEVNKFLIILLTNPMAIGSLPALNTAFKLIIMPQGIIGQALGIAAFPTLSSLAARGEYKEIRQIFADSLRILFFLGLPFAAIFAVLGQPIISFLFEWGIFGAEGTAFVSWALLFYALGLLPLLALEVIARTFYALSDTLTPVLAGGVQIVLMWLLSLWLSQTVFPQQGWLPLGGLALGFSISNGIEMVL</sequence>
<dbReference type="PRINTS" id="PR01806">
    <property type="entry name" value="VIRFACTRMVIN"/>
</dbReference>
<keyword evidence="3 8" id="KW-0812">Transmembrane</keyword>
<reference evidence="9" key="1">
    <citation type="submission" date="2018-06" db="EMBL/GenBank/DDBJ databases">
        <authorList>
            <person name="Zhirakovskaya E."/>
        </authorList>
    </citation>
    <scope>NUCLEOTIDE SEQUENCE</scope>
</reference>
<evidence type="ECO:0000256" key="6">
    <source>
        <dbReference type="ARBA" id="ARBA00022989"/>
    </source>
</evidence>
<feature type="transmembrane region" description="Helical" evidence="8">
    <location>
        <begin position="291"/>
        <end position="312"/>
    </location>
</feature>
<feature type="transmembrane region" description="Helical" evidence="8">
    <location>
        <begin position="333"/>
        <end position="357"/>
    </location>
</feature>
<evidence type="ECO:0000256" key="4">
    <source>
        <dbReference type="ARBA" id="ARBA00022960"/>
    </source>
</evidence>
<dbReference type="AlphaFoldDB" id="A0A3B0WF00"/>
<dbReference type="GO" id="GO:0005886">
    <property type="term" value="C:plasma membrane"/>
    <property type="evidence" value="ECO:0007669"/>
    <property type="project" value="UniProtKB-SubCell"/>
</dbReference>
<dbReference type="PANTHER" id="PTHR47019:SF1">
    <property type="entry name" value="LIPID II FLIPPASE MURJ"/>
    <property type="match status" value="1"/>
</dbReference>
<dbReference type="EMBL" id="UOEU01001025">
    <property type="protein sequence ID" value="VAW43106.1"/>
    <property type="molecule type" value="Genomic_DNA"/>
</dbReference>
<evidence type="ECO:0000256" key="5">
    <source>
        <dbReference type="ARBA" id="ARBA00022984"/>
    </source>
</evidence>
<evidence type="ECO:0000256" key="7">
    <source>
        <dbReference type="ARBA" id="ARBA00023136"/>
    </source>
</evidence>
<comment type="subcellular location">
    <subcellularLocation>
        <location evidence="1">Cell membrane</location>
        <topology evidence="1">Multi-pass membrane protein</topology>
    </subcellularLocation>
</comment>
<feature type="transmembrane region" description="Helical" evidence="8">
    <location>
        <begin position="257"/>
        <end position="279"/>
    </location>
</feature>
<feature type="transmembrane region" description="Helical" evidence="8">
    <location>
        <begin position="176"/>
        <end position="197"/>
    </location>
</feature>
<dbReference type="PANTHER" id="PTHR47019">
    <property type="entry name" value="LIPID II FLIPPASE MURJ"/>
    <property type="match status" value="1"/>
</dbReference>
<keyword evidence="6 8" id="KW-1133">Transmembrane helix</keyword>
<dbReference type="InterPro" id="IPR004268">
    <property type="entry name" value="MurJ"/>
</dbReference>
<evidence type="ECO:0000256" key="8">
    <source>
        <dbReference type="SAM" id="Phobius"/>
    </source>
</evidence>
<feature type="transmembrane region" description="Helical" evidence="8">
    <location>
        <begin position="68"/>
        <end position="89"/>
    </location>
</feature>
<dbReference type="InterPro" id="IPR051050">
    <property type="entry name" value="Lipid_II_flippase_MurJ/MviN"/>
</dbReference>
<proteinExistence type="inferred from homology"/>
<gene>
    <name evidence="9" type="ORF">MNBD_CHLOROFLEXI01-4341</name>
</gene>
<dbReference type="GO" id="GO:0008360">
    <property type="term" value="P:regulation of cell shape"/>
    <property type="evidence" value="ECO:0007669"/>
    <property type="project" value="UniProtKB-KW"/>
</dbReference>
<feature type="transmembrane region" description="Helical" evidence="8">
    <location>
        <begin position="101"/>
        <end position="128"/>
    </location>
</feature>
<feature type="transmembrane region" description="Helical" evidence="8">
    <location>
        <begin position="403"/>
        <end position="422"/>
    </location>
</feature>
<organism evidence="9">
    <name type="scientific">hydrothermal vent metagenome</name>
    <dbReference type="NCBI Taxonomy" id="652676"/>
    <lineage>
        <taxon>unclassified sequences</taxon>
        <taxon>metagenomes</taxon>
        <taxon>ecological metagenomes</taxon>
    </lineage>
</organism>
<dbReference type="NCBIfam" id="TIGR01695">
    <property type="entry name" value="murJ_mviN"/>
    <property type="match status" value="1"/>
</dbReference>
<keyword evidence="5" id="KW-0573">Peptidoglycan synthesis</keyword>
<dbReference type="Pfam" id="PF03023">
    <property type="entry name" value="MurJ"/>
    <property type="match status" value="1"/>
</dbReference>
<feature type="transmembrane region" description="Helical" evidence="8">
    <location>
        <begin position="203"/>
        <end position="223"/>
    </location>
</feature>
<dbReference type="GO" id="GO:0009252">
    <property type="term" value="P:peptidoglycan biosynthetic process"/>
    <property type="evidence" value="ECO:0007669"/>
    <property type="project" value="UniProtKB-KW"/>
</dbReference>
<feature type="transmembrane region" description="Helical" evidence="8">
    <location>
        <begin position="20"/>
        <end position="40"/>
    </location>
</feature>
<feature type="non-terminal residue" evidence="9">
    <location>
        <position position="451"/>
    </location>
</feature>
<evidence type="ECO:0000256" key="1">
    <source>
        <dbReference type="ARBA" id="ARBA00004651"/>
    </source>
</evidence>
<dbReference type="GO" id="GO:0034204">
    <property type="term" value="P:lipid translocation"/>
    <property type="evidence" value="ECO:0007669"/>
    <property type="project" value="TreeGrafter"/>
</dbReference>
<feature type="transmembrane region" description="Helical" evidence="8">
    <location>
        <begin position="148"/>
        <end position="169"/>
    </location>
</feature>
<dbReference type="GO" id="GO:0015648">
    <property type="term" value="F:lipid-linked peptidoglycan transporter activity"/>
    <property type="evidence" value="ECO:0007669"/>
    <property type="project" value="TreeGrafter"/>
</dbReference>